<sequence>MTETIKNRTEEEIMALIFIPESVATELSQLGGKGNDKQLFLLPFVGFHGKNFEVTFNPLETLPEVEREKYASKSRQDNLEIEGIVHLRFEGNGEKYRVSAPVGKVSEEYKLIA</sequence>
<comment type="caution">
    <text evidence="1">The sequence shown here is derived from an EMBL/GenBank/DDBJ whole genome shotgun (WGS) entry which is preliminary data.</text>
</comment>
<dbReference type="Proteomes" id="UP000654482">
    <property type="component" value="Unassembled WGS sequence"/>
</dbReference>
<reference evidence="1" key="1">
    <citation type="submission" date="2020-10" db="EMBL/GenBank/DDBJ databases">
        <authorList>
            <person name="Castelo-Branco R."/>
            <person name="Eusebio N."/>
            <person name="Adriana R."/>
            <person name="Vieira A."/>
            <person name="Brugerolle De Fraissinette N."/>
            <person name="Rezende De Castro R."/>
            <person name="Schneider M.P."/>
            <person name="Vasconcelos V."/>
            <person name="Leao P.N."/>
        </authorList>
    </citation>
    <scope>NUCLEOTIDE SEQUENCE</scope>
    <source>
        <strain evidence="1">LEGE 07157</strain>
    </source>
</reference>
<dbReference type="EMBL" id="JADEWZ010000012">
    <property type="protein sequence ID" value="MBE9116175.1"/>
    <property type="molecule type" value="Genomic_DNA"/>
</dbReference>
<evidence type="ECO:0000313" key="1">
    <source>
        <dbReference type="EMBL" id="MBE9116175.1"/>
    </source>
</evidence>
<dbReference type="AlphaFoldDB" id="A0A8J7JAC0"/>
<accession>A0A8J7JAC0</accession>
<organism evidence="1 2">
    <name type="scientific">Lusitaniella coriacea LEGE 07157</name>
    <dbReference type="NCBI Taxonomy" id="945747"/>
    <lineage>
        <taxon>Bacteria</taxon>
        <taxon>Bacillati</taxon>
        <taxon>Cyanobacteriota</taxon>
        <taxon>Cyanophyceae</taxon>
        <taxon>Spirulinales</taxon>
        <taxon>Lusitaniellaceae</taxon>
        <taxon>Lusitaniella</taxon>
    </lineage>
</organism>
<keyword evidence="2" id="KW-1185">Reference proteome</keyword>
<gene>
    <name evidence="1" type="ORF">IQ249_09735</name>
</gene>
<proteinExistence type="predicted"/>
<protein>
    <submittedName>
        <fullName evidence="1">Uncharacterized protein</fullName>
    </submittedName>
</protein>
<name>A0A8J7JAC0_9CYAN</name>
<evidence type="ECO:0000313" key="2">
    <source>
        <dbReference type="Proteomes" id="UP000654482"/>
    </source>
</evidence>